<dbReference type="InterPro" id="IPR023845">
    <property type="entry name" value="DUF3817_TM"/>
</dbReference>
<evidence type="ECO:0000256" key="3">
    <source>
        <dbReference type="ARBA" id="ARBA00022692"/>
    </source>
</evidence>
<keyword evidence="4" id="KW-1133">Transmembrane helix</keyword>
<dbReference type="EMBL" id="PNHF01000028">
    <property type="protein sequence ID" value="PMC61448.1"/>
    <property type="molecule type" value="Genomic_DNA"/>
</dbReference>
<evidence type="ECO:0000256" key="4">
    <source>
        <dbReference type="ARBA" id="ARBA00022989"/>
    </source>
</evidence>
<evidence type="ECO:0000313" key="6">
    <source>
        <dbReference type="EMBL" id="PMC61448.1"/>
    </source>
</evidence>
<dbReference type="PANTHER" id="PTHR40077:SF2">
    <property type="entry name" value="MEMBRANE PROTEIN"/>
    <property type="match status" value="1"/>
</dbReference>
<evidence type="ECO:0000256" key="2">
    <source>
        <dbReference type="ARBA" id="ARBA00022475"/>
    </source>
</evidence>
<reference evidence="6 7" key="1">
    <citation type="submission" date="2017-09" db="EMBL/GenBank/DDBJ databases">
        <title>Bacterial strain isolated from the female urinary microbiota.</title>
        <authorList>
            <person name="Thomas-White K."/>
            <person name="Kumar N."/>
            <person name="Forster S."/>
            <person name="Putonti C."/>
            <person name="Lawley T."/>
            <person name="Wolfe A.J."/>
        </authorList>
    </citation>
    <scope>NUCLEOTIDE SEQUENCE [LARGE SCALE GENOMIC DNA]</scope>
    <source>
        <strain evidence="6 7">UMB0908</strain>
    </source>
</reference>
<proteinExistence type="predicted"/>
<organism evidence="6 7">
    <name type="scientific">Corynebacterium xerosis</name>
    <dbReference type="NCBI Taxonomy" id="1725"/>
    <lineage>
        <taxon>Bacteria</taxon>
        <taxon>Bacillati</taxon>
        <taxon>Actinomycetota</taxon>
        <taxon>Actinomycetes</taxon>
        <taxon>Mycobacteriales</taxon>
        <taxon>Corynebacteriaceae</taxon>
        <taxon>Corynebacterium</taxon>
    </lineage>
</organism>
<accession>A0A2N6SWK5</accession>
<keyword evidence="5" id="KW-0472">Membrane</keyword>
<comment type="subcellular location">
    <subcellularLocation>
        <location evidence="1">Cell membrane</location>
        <topology evidence="1">Multi-pass membrane protein</topology>
    </subcellularLocation>
</comment>
<keyword evidence="2" id="KW-1003">Cell membrane</keyword>
<dbReference type="STRING" id="1725.WU86_05625"/>
<dbReference type="Proteomes" id="UP000235363">
    <property type="component" value="Unassembled WGS sequence"/>
</dbReference>
<evidence type="ECO:0000313" key="7">
    <source>
        <dbReference type="Proteomes" id="UP000235363"/>
    </source>
</evidence>
<gene>
    <name evidence="6" type="ORF">CJ204_10800</name>
</gene>
<sequence>MTDPNQAGDQRSDQVQPNTAPATDGRAIHPNRQKRVKTALTAFSITAYITGVMLLVLVAEMVYKYLIMPEGQEAPGWFFFVAQVHGFAYMAFLIAIVNLGTKARWTPGKWIITALGGVVPLLSFFVERKRREEVEAAFALD</sequence>
<keyword evidence="3" id="KW-0812">Transmembrane</keyword>
<evidence type="ECO:0000256" key="5">
    <source>
        <dbReference type="ARBA" id="ARBA00023136"/>
    </source>
</evidence>
<dbReference type="NCBIfam" id="TIGR03954">
    <property type="entry name" value="integ_memb_HG"/>
    <property type="match status" value="1"/>
</dbReference>
<evidence type="ECO:0000256" key="1">
    <source>
        <dbReference type="ARBA" id="ARBA00004651"/>
    </source>
</evidence>
<dbReference type="Pfam" id="PF12823">
    <property type="entry name" value="DUF3817"/>
    <property type="match status" value="1"/>
</dbReference>
<name>A0A2N6SWK5_9CORY</name>
<dbReference type="AlphaFoldDB" id="A0A2N6SWK5"/>
<comment type="caution">
    <text evidence="6">The sequence shown here is derived from an EMBL/GenBank/DDBJ whole genome shotgun (WGS) entry which is preliminary data.</text>
</comment>
<dbReference type="PANTHER" id="PTHR40077">
    <property type="entry name" value="MEMBRANE PROTEIN-RELATED"/>
    <property type="match status" value="1"/>
</dbReference>
<protein>
    <submittedName>
        <fullName evidence="6">DUF3817 domain-containing protein</fullName>
    </submittedName>
</protein>
<dbReference type="GO" id="GO:0005886">
    <property type="term" value="C:plasma membrane"/>
    <property type="evidence" value="ECO:0007669"/>
    <property type="project" value="UniProtKB-SubCell"/>
</dbReference>